<dbReference type="PRINTS" id="PR00092">
    <property type="entry name" value="TYROSINASE"/>
</dbReference>
<dbReference type="PANTHER" id="PTHR11474">
    <property type="entry name" value="TYROSINASE FAMILY MEMBER"/>
    <property type="match status" value="1"/>
</dbReference>
<feature type="domain" description="Tyrosinase copper-binding" evidence="4">
    <location>
        <begin position="192"/>
        <end position="359"/>
    </location>
</feature>
<gene>
    <name evidence="5" type="ORF">PLOB_00024892</name>
</gene>
<evidence type="ECO:0000256" key="1">
    <source>
        <dbReference type="ARBA" id="ARBA00022723"/>
    </source>
</evidence>
<keyword evidence="2" id="KW-0186">Copper</keyword>
<dbReference type="InterPro" id="IPR050316">
    <property type="entry name" value="Tyrosinase/Hemocyanin"/>
</dbReference>
<evidence type="ECO:0000259" key="4">
    <source>
        <dbReference type="Pfam" id="PF00264"/>
    </source>
</evidence>
<dbReference type="Gene3D" id="1.10.1280.10">
    <property type="entry name" value="Di-copper center containing domain from catechol oxidase"/>
    <property type="match status" value="1"/>
</dbReference>
<feature type="signal peptide" evidence="3">
    <location>
        <begin position="1"/>
        <end position="18"/>
    </location>
</feature>
<dbReference type="Proteomes" id="UP001159405">
    <property type="component" value="Unassembled WGS sequence"/>
</dbReference>
<dbReference type="Pfam" id="PF00264">
    <property type="entry name" value="Tyrosinase"/>
    <property type="match status" value="1"/>
</dbReference>
<dbReference type="EMBL" id="CALNXK010000003">
    <property type="protein sequence ID" value="CAH3034990.1"/>
    <property type="molecule type" value="Genomic_DNA"/>
</dbReference>
<dbReference type="SUPFAM" id="SSF48056">
    <property type="entry name" value="Di-copper centre-containing domain"/>
    <property type="match status" value="1"/>
</dbReference>
<name>A0ABN8MVQ8_9CNID</name>
<comment type="caution">
    <text evidence="5">The sequence shown here is derived from an EMBL/GenBank/DDBJ whole genome shotgun (WGS) entry which is preliminary data.</text>
</comment>
<evidence type="ECO:0000313" key="6">
    <source>
        <dbReference type="Proteomes" id="UP001159405"/>
    </source>
</evidence>
<evidence type="ECO:0000313" key="5">
    <source>
        <dbReference type="EMBL" id="CAH3034990.1"/>
    </source>
</evidence>
<dbReference type="InterPro" id="IPR008922">
    <property type="entry name" value="Di-copper_centre_dom_sf"/>
</dbReference>
<sequence length="401" mass="46548">MLYLHIVFFTGLFYQVQKSTSWVSSEEDLLCQVNVIRECLDYSLGLLEAIESGNERLLMKECDSLQATINCFSVPRCLGNLSHSYRYFALTAAATLKKSKNACPNLDFEILERFFKKGSSMTCVDNTSVKDICDRKCECQDGGLASCYRVRKEFTKMSLEERTHYLKVFKLFATDPRYISEYEKIGKVHTVVPGKELFFPWHRWYVLTFENLLRQIDCRITIPYWDWTKDAAHWTRGSEIEDVWNPGPHGLGGNGVSPFNCVMDGSFKKGEYSLPQSAGGNCLKRHFNYSCTLRNAEQAKEIIKQPSYTVLRDTIYNDFHQTYHQCVGATLAFFKTAPYSPEFWLLHSFLDKLWVDWKKNNMDSKSDLTDIKYLMYETGHYAWEYLDADHLPGNVQVSYEE</sequence>
<protein>
    <recommendedName>
        <fullName evidence="4">Tyrosinase copper-binding domain-containing protein</fullName>
    </recommendedName>
</protein>
<dbReference type="PANTHER" id="PTHR11474:SF126">
    <property type="entry name" value="TYROSINASE-LIKE PROTEIN TYR-1-RELATED"/>
    <property type="match status" value="1"/>
</dbReference>
<keyword evidence="6" id="KW-1185">Reference proteome</keyword>
<feature type="chain" id="PRO_5047002968" description="Tyrosinase copper-binding domain-containing protein" evidence="3">
    <location>
        <begin position="19"/>
        <end position="401"/>
    </location>
</feature>
<evidence type="ECO:0000256" key="2">
    <source>
        <dbReference type="ARBA" id="ARBA00023008"/>
    </source>
</evidence>
<proteinExistence type="predicted"/>
<dbReference type="InterPro" id="IPR002227">
    <property type="entry name" value="Tyrosinase_Cu-bd"/>
</dbReference>
<evidence type="ECO:0000256" key="3">
    <source>
        <dbReference type="SAM" id="SignalP"/>
    </source>
</evidence>
<reference evidence="5 6" key="1">
    <citation type="submission" date="2022-05" db="EMBL/GenBank/DDBJ databases">
        <authorList>
            <consortium name="Genoscope - CEA"/>
            <person name="William W."/>
        </authorList>
    </citation>
    <scope>NUCLEOTIDE SEQUENCE [LARGE SCALE GENOMIC DNA]</scope>
</reference>
<keyword evidence="3" id="KW-0732">Signal</keyword>
<organism evidence="5 6">
    <name type="scientific">Porites lobata</name>
    <dbReference type="NCBI Taxonomy" id="104759"/>
    <lineage>
        <taxon>Eukaryota</taxon>
        <taxon>Metazoa</taxon>
        <taxon>Cnidaria</taxon>
        <taxon>Anthozoa</taxon>
        <taxon>Hexacorallia</taxon>
        <taxon>Scleractinia</taxon>
        <taxon>Fungiina</taxon>
        <taxon>Poritidae</taxon>
        <taxon>Porites</taxon>
    </lineage>
</organism>
<accession>A0ABN8MVQ8</accession>
<keyword evidence="1" id="KW-0479">Metal-binding</keyword>